<proteinExistence type="predicted"/>
<dbReference type="RefSeq" id="WP_146151367.1">
    <property type="nucleotide sequence ID" value="NZ_PYAW01000006.1"/>
</dbReference>
<evidence type="ECO:0000313" key="2">
    <source>
        <dbReference type="Proteomes" id="UP000240971"/>
    </source>
</evidence>
<accession>A0A2P8HDI7</accession>
<keyword evidence="2" id="KW-1185">Reference proteome</keyword>
<comment type="caution">
    <text evidence="1">The sequence shown here is derived from an EMBL/GenBank/DDBJ whole genome shotgun (WGS) entry which is preliminary data.</text>
</comment>
<dbReference type="AlphaFoldDB" id="A0A2P8HDI7"/>
<reference evidence="1 2" key="1">
    <citation type="submission" date="2018-03" db="EMBL/GenBank/DDBJ databases">
        <title>Genomic Encyclopedia of Archaeal and Bacterial Type Strains, Phase II (KMG-II): from individual species to whole genera.</title>
        <authorList>
            <person name="Goeker M."/>
        </authorList>
    </citation>
    <scope>NUCLEOTIDE SEQUENCE [LARGE SCALE GENOMIC DNA]</scope>
    <source>
        <strain evidence="1 2">DSM 24859</strain>
    </source>
</reference>
<evidence type="ECO:0000313" key="1">
    <source>
        <dbReference type="EMBL" id="PSL44289.1"/>
    </source>
</evidence>
<protein>
    <submittedName>
        <fullName evidence="1">Uncharacterized protein</fullName>
    </submittedName>
</protein>
<sequence length="244" mass="27255">MNPFKLPVFLLCLICMFGCQGTKNPPTTLIRKDSVVDVLPVFDGATCLICIDIFSISNKVNTDWAVKANRNPAIPNFNDTLITHAVFAEIDSQKVKCPKGARIKLQFLYHHDPKPIWIRKGTKIVQGPREESDFVDSVLIHLKDPAYGDVAKIYLACCEADSKKSNIDNSLKLDSVTHVITNDHTIHLICGSIEGSEDCDAGGPDKVKIFVYEKKKDTVTKYIPINDVPKDKHFDINTNTVKKK</sequence>
<gene>
    <name evidence="1" type="ORF">CLV51_106155</name>
</gene>
<dbReference type="EMBL" id="PYAW01000006">
    <property type="protein sequence ID" value="PSL44289.1"/>
    <property type="molecule type" value="Genomic_DNA"/>
</dbReference>
<organism evidence="1 2">
    <name type="scientific">Chitinophaga niastensis</name>
    <dbReference type="NCBI Taxonomy" id="536980"/>
    <lineage>
        <taxon>Bacteria</taxon>
        <taxon>Pseudomonadati</taxon>
        <taxon>Bacteroidota</taxon>
        <taxon>Chitinophagia</taxon>
        <taxon>Chitinophagales</taxon>
        <taxon>Chitinophagaceae</taxon>
        <taxon>Chitinophaga</taxon>
    </lineage>
</organism>
<dbReference type="Proteomes" id="UP000240971">
    <property type="component" value="Unassembled WGS sequence"/>
</dbReference>
<name>A0A2P8HDI7_CHINA</name>